<dbReference type="AlphaFoldDB" id="A0AAV8Y3F4"/>
<proteinExistence type="predicted"/>
<name>A0AAV8Y3F4_9CUCU</name>
<dbReference type="Proteomes" id="UP001162162">
    <property type="component" value="Unassembled WGS sequence"/>
</dbReference>
<organism evidence="2 3">
    <name type="scientific">Aromia moschata</name>
    <dbReference type="NCBI Taxonomy" id="1265417"/>
    <lineage>
        <taxon>Eukaryota</taxon>
        <taxon>Metazoa</taxon>
        <taxon>Ecdysozoa</taxon>
        <taxon>Arthropoda</taxon>
        <taxon>Hexapoda</taxon>
        <taxon>Insecta</taxon>
        <taxon>Pterygota</taxon>
        <taxon>Neoptera</taxon>
        <taxon>Endopterygota</taxon>
        <taxon>Coleoptera</taxon>
        <taxon>Polyphaga</taxon>
        <taxon>Cucujiformia</taxon>
        <taxon>Chrysomeloidea</taxon>
        <taxon>Cerambycidae</taxon>
        <taxon>Cerambycinae</taxon>
        <taxon>Callichromatini</taxon>
        <taxon>Aromia</taxon>
    </lineage>
</organism>
<evidence type="ECO:0000313" key="3">
    <source>
        <dbReference type="Proteomes" id="UP001162162"/>
    </source>
</evidence>
<gene>
    <name evidence="2" type="ORF">NQ318_001581</name>
</gene>
<keyword evidence="1" id="KW-0812">Transmembrane</keyword>
<comment type="caution">
    <text evidence="2">The sequence shown here is derived from an EMBL/GenBank/DDBJ whole genome shotgun (WGS) entry which is preliminary data.</text>
</comment>
<accession>A0AAV8Y3F4</accession>
<sequence>MQQRLTLLKDECACLANCDEVNYVIEDVDTREWFLGAIYIGGMTGLFFGVQFFKFYRNNLLLHVKALLVGS</sequence>
<dbReference type="EMBL" id="JAPWTK010000227">
    <property type="protein sequence ID" value="KAJ8945116.1"/>
    <property type="molecule type" value="Genomic_DNA"/>
</dbReference>
<feature type="transmembrane region" description="Helical" evidence="1">
    <location>
        <begin position="33"/>
        <end position="53"/>
    </location>
</feature>
<keyword evidence="3" id="KW-1185">Reference proteome</keyword>
<evidence type="ECO:0000256" key="1">
    <source>
        <dbReference type="SAM" id="Phobius"/>
    </source>
</evidence>
<keyword evidence="1" id="KW-1133">Transmembrane helix</keyword>
<keyword evidence="1" id="KW-0472">Membrane</keyword>
<evidence type="ECO:0000313" key="2">
    <source>
        <dbReference type="EMBL" id="KAJ8945116.1"/>
    </source>
</evidence>
<reference evidence="2" key="1">
    <citation type="journal article" date="2023" name="Insect Mol. Biol.">
        <title>Genome sequencing provides insights into the evolution of gene families encoding plant cell wall-degrading enzymes in longhorned beetles.</title>
        <authorList>
            <person name="Shin N.R."/>
            <person name="Okamura Y."/>
            <person name="Kirsch R."/>
            <person name="Pauchet Y."/>
        </authorList>
    </citation>
    <scope>NUCLEOTIDE SEQUENCE</scope>
    <source>
        <strain evidence="2">AMC_N1</strain>
    </source>
</reference>
<protein>
    <submittedName>
        <fullName evidence="2">Uncharacterized protein</fullName>
    </submittedName>
</protein>